<dbReference type="EMBL" id="JAEVHI010000002">
    <property type="protein sequence ID" value="KAG5299874.1"/>
    <property type="molecule type" value="Genomic_DNA"/>
</dbReference>
<sequence>MHACIRLECDCRSLPLLTFFYFTHLPACDKTAPNRHLNTTYLVTDHILFLLVNLFKQLFSI</sequence>
<dbReference type="VEuPathDB" id="FungiDB:I7I52_10331"/>
<evidence type="ECO:0000313" key="1">
    <source>
        <dbReference type="EMBL" id="KAG5299874.1"/>
    </source>
</evidence>
<dbReference type="AlphaFoldDB" id="A0A8H7YWP6"/>
<name>A0A8H7YWP6_AJECA</name>
<protein>
    <submittedName>
        <fullName evidence="1">Uncharacterized protein</fullName>
    </submittedName>
</protein>
<organism evidence="1 2">
    <name type="scientific">Ajellomyces capsulatus</name>
    <name type="common">Darling's disease fungus</name>
    <name type="synonym">Histoplasma capsulatum</name>
    <dbReference type="NCBI Taxonomy" id="5037"/>
    <lineage>
        <taxon>Eukaryota</taxon>
        <taxon>Fungi</taxon>
        <taxon>Dikarya</taxon>
        <taxon>Ascomycota</taxon>
        <taxon>Pezizomycotina</taxon>
        <taxon>Eurotiomycetes</taxon>
        <taxon>Eurotiomycetidae</taxon>
        <taxon>Onygenales</taxon>
        <taxon>Ajellomycetaceae</taxon>
        <taxon>Histoplasma</taxon>
    </lineage>
</organism>
<accession>A0A8H7YWP6</accession>
<proteinExistence type="predicted"/>
<reference evidence="1 2" key="1">
    <citation type="submission" date="2021-01" db="EMBL/GenBank/DDBJ databases">
        <title>Chromosome-level genome assembly of a human fungal pathogen reveals clustering of transcriptionally co-regulated genes.</title>
        <authorList>
            <person name="Voorhies M."/>
            <person name="Cohen S."/>
            <person name="Shea T.P."/>
            <person name="Petrus S."/>
            <person name="Munoz J.F."/>
            <person name="Poplawski S."/>
            <person name="Goldman W.E."/>
            <person name="Michael T."/>
            <person name="Cuomo C.A."/>
            <person name="Sil A."/>
            <person name="Beyhan S."/>
        </authorList>
    </citation>
    <scope>NUCLEOTIDE SEQUENCE [LARGE SCALE GENOMIC DNA]</scope>
    <source>
        <strain evidence="1 2">G184AR</strain>
    </source>
</reference>
<gene>
    <name evidence="1" type="ORF">I7I52_10331</name>
</gene>
<comment type="caution">
    <text evidence="1">The sequence shown here is derived from an EMBL/GenBank/DDBJ whole genome shotgun (WGS) entry which is preliminary data.</text>
</comment>
<dbReference type="Proteomes" id="UP000670092">
    <property type="component" value="Unassembled WGS sequence"/>
</dbReference>
<evidence type="ECO:0000313" key="2">
    <source>
        <dbReference type="Proteomes" id="UP000670092"/>
    </source>
</evidence>